<evidence type="ECO:0000313" key="1">
    <source>
        <dbReference type="EMBL" id="CAE2212491.1"/>
    </source>
</evidence>
<organism evidence="1">
    <name type="scientific">Prymnesium polylepis</name>
    <dbReference type="NCBI Taxonomy" id="72548"/>
    <lineage>
        <taxon>Eukaryota</taxon>
        <taxon>Haptista</taxon>
        <taxon>Haptophyta</taxon>
        <taxon>Prymnesiophyceae</taxon>
        <taxon>Prymnesiales</taxon>
        <taxon>Prymnesiaceae</taxon>
        <taxon>Prymnesium</taxon>
    </lineage>
</organism>
<dbReference type="EMBL" id="HBKO01015390">
    <property type="protein sequence ID" value="CAE2212491.1"/>
    <property type="molecule type" value="Transcribed_RNA"/>
</dbReference>
<proteinExistence type="predicted"/>
<protein>
    <submittedName>
        <fullName evidence="1">Uncharacterized protein</fullName>
    </submittedName>
</protein>
<reference evidence="1" key="1">
    <citation type="submission" date="2021-01" db="EMBL/GenBank/DDBJ databases">
        <authorList>
            <person name="Corre E."/>
            <person name="Pelletier E."/>
            <person name="Niang G."/>
            <person name="Scheremetjew M."/>
            <person name="Finn R."/>
            <person name="Kale V."/>
            <person name="Holt S."/>
            <person name="Cochrane G."/>
            <person name="Meng A."/>
            <person name="Brown T."/>
            <person name="Cohen L."/>
        </authorList>
    </citation>
    <scope>NUCLEOTIDE SEQUENCE</scope>
    <source>
        <strain evidence="1">UIO037</strain>
    </source>
</reference>
<dbReference type="AlphaFoldDB" id="A0A7S4HY23"/>
<name>A0A7S4HY23_9EUKA</name>
<sequence>MEGASCMQRPTEPAAAMGMAFIASHLRELMRCFLAWIRAVAGRTAATPALPWGTALWRRAQRGVQSRSRLYFVSVRCPAVHDVGERSAESGLAAGSAKHAGHDHGAMERCCRWCAMLNDVRRRI</sequence>
<accession>A0A7S4HY23</accession>
<gene>
    <name evidence="1" type="ORF">CPOL0286_LOCUS7019</name>
</gene>